<dbReference type="PROSITE" id="PS50042">
    <property type="entry name" value="CNMP_BINDING_3"/>
    <property type="match status" value="1"/>
</dbReference>
<evidence type="ECO:0000313" key="2">
    <source>
        <dbReference type="EMBL" id="SVB25705.1"/>
    </source>
</evidence>
<dbReference type="Pfam" id="PF00027">
    <property type="entry name" value="cNMP_binding"/>
    <property type="match status" value="1"/>
</dbReference>
<feature type="non-terminal residue" evidence="2">
    <location>
        <position position="85"/>
    </location>
</feature>
<dbReference type="InterPro" id="IPR014710">
    <property type="entry name" value="RmlC-like_jellyroll"/>
</dbReference>
<dbReference type="CDD" id="cd00038">
    <property type="entry name" value="CAP_ED"/>
    <property type="match status" value="1"/>
</dbReference>
<evidence type="ECO:0000259" key="1">
    <source>
        <dbReference type="PROSITE" id="PS50042"/>
    </source>
</evidence>
<dbReference type="AlphaFoldDB" id="A0A382CI04"/>
<protein>
    <recommendedName>
        <fullName evidence="1">Cyclic nucleotide-binding domain-containing protein</fullName>
    </recommendedName>
</protein>
<dbReference type="Gene3D" id="2.60.120.10">
    <property type="entry name" value="Jelly Rolls"/>
    <property type="match status" value="1"/>
</dbReference>
<name>A0A382CI04_9ZZZZ</name>
<dbReference type="PROSITE" id="PS00889">
    <property type="entry name" value="CNMP_BINDING_2"/>
    <property type="match status" value="1"/>
</dbReference>
<dbReference type="EMBL" id="UINC01034604">
    <property type="protein sequence ID" value="SVB25705.1"/>
    <property type="molecule type" value="Genomic_DNA"/>
</dbReference>
<dbReference type="GO" id="GO:0005829">
    <property type="term" value="C:cytosol"/>
    <property type="evidence" value="ECO:0007669"/>
    <property type="project" value="TreeGrafter"/>
</dbReference>
<sequence length="85" mass="9107">MAVATNTLKPQLLVLKKGEYVFEEGDEAIFAYVLTEGVIEIVATSKGEEQVLAKLEKGTIFGEMAIIDGFPRSASARAAGDCKVQ</sequence>
<dbReference type="InterPro" id="IPR018488">
    <property type="entry name" value="cNMP-bd_CS"/>
</dbReference>
<dbReference type="InterPro" id="IPR018490">
    <property type="entry name" value="cNMP-bd_dom_sf"/>
</dbReference>
<gene>
    <name evidence="2" type="ORF">METZ01_LOCUS178559</name>
</gene>
<accession>A0A382CI04</accession>
<reference evidence="2" key="1">
    <citation type="submission" date="2018-05" db="EMBL/GenBank/DDBJ databases">
        <authorList>
            <person name="Lanie J.A."/>
            <person name="Ng W.-L."/>
            <person name="Kazmierczak K.M."/>
            <person name="Andrzejewski T.M."/>
            <person name="Davidsen T.M."/>
            <person name="Wayne K.J."/>
            <person name="Tettelin H."/>
            <person name="Glass J.I."/>
            <person name="Rusch D."/>
            <person name="Podicherti R."/>
            <person name="Tsui H.-C.T."/>
            <person name="Winkler M.E."/>
        </authorList>
    </citation>
    <scope>NUCLEOTIDE SEQUENCE</scope>
</reference>
<organism evidence="2">
    <name type="scientific">marine metagenome</name>
    <dbReference type="NCBI Taxonomy" id="408172"/>
    <lineage>
        <taxon>unclassified sequences</taxon>
        <taxon>metagenomes</taxon>
        <taxon>ecological metagenomes</taxon>
    </lineage>
</organism>
<dbReference type="PRINTS" id="PR00103">
    <property type="entry name" value="CAMPKINASE"/>
</dbReference>
<dbReference type="InterPro" id="IPR050397">
    <property type="entry name" value="Env_Response_Regulators"/>
</dbReference>
<dbReference type="GO" id="GO:0003700">
    <property type="term" value="F:DNA-binding transcription factor activity"/>
    <property type="evidence" value="ECO:0007669"/>
    <property type="project" value="TreeGrafter"/>
</dbReference>
<dbReference type="PANTHER" id="PTHR24567:SF26">
    <property type="entry name" value="REGULATORY PROTEIN YEIL"/>
    <property type="match status" value="1"/>
</dbReference>
<dbReference type="InterPro" id="IPR000595">
    <property type="entry name" value="cNMP-bd_dom"/>
</dbReference>
<feature type="domain" description="Cyclic nucleotide-binding" evidence="1">
    <location>
        <begin position="1"/>
        <end position="85"/>
    </location>
</feature>
<dbReference type="SUPFAM" id="SSF51206">
    <property type="entry name" value="cAMP-binding domain-like"/>
    <property type="match status" value="1"/>
</dbReference>
<dbReference type="PANTHER" id="PTHR24567">
    <property type="entry name" value="CRP FAMILY TRANSCRIPTIONAL REGULATORY PROTEIN"/>
    <property type="match status" value="1"/>
</dbReference>
<proteinExistence type="predicted"/>